<dbReference type="RefSeq" id="WP_149785530.1">
    <property type="nucleotide sequence ID" value="NZ_BAAADP010000003.1"/>
</dbReference>
<dbReference type="EMBL" id="FOPZ01000024">
    <property type="protein sequence ID" value="SFH74915.1"/>
    <property type="molecule type" value="Genomic_DNA"/>
</dbReference>
<accession>A0A1I3CK73</accession>
<dbReference type="Proteomes" id="UP000323537">
    <property type="component" value="Unassembled WGS sequence"/>
</dbReference>
<dbReference type="OrthoDB" id="203316at2157"/>
<gene>
    <name evidence="2" type="ORF">SAMN04488066_1242</name>
</gene>
<organism evidence="2 3">
    <name type="scientific">Halorubrum aquaticum</name>
    <dbReference type="NCBI Taxonomy" id="387340"/>
    <lineage>
        <taxon>Archaea</taxon>
        <taxon>Methanobacteriati</taxon>
        <taxon>Methanobacteriota</taxon>
        <taxon>Stenosarchaea group</taxon>
        <taxon>Halobacteria</taxon>
        <taxon>Halobacteriales</taxon>
        <taxon>Haloferacaceae</taxon>
        <taxon>Halorubrum</taxon>
    </lineage>
</organism>
<dbReference type="AlphaFoldDB" id="A0A1I3CK73"/>
<feature type="region of interest" description="Disordered" evidence="1">
    <location>
        <begin position="1"/>
        <end position="30"/>
    </location>
</feature>
<keyword evidence="3" id="KW-1185">Reference proteome</keyword>
<name>A0A1I3CK73_9EURY</name>
<proteinExistence type="predicted"/>
<protein>
    <recommendedName>
        <fullName evidence="4">Small CPxCG-related zinc finger protein</fullName>
    </recommendedName>
</protein>
<evidence type="ECO:0000313" key="3">
    <source>
        <dbReference type="Proteomes" id="UP000323537"/>
    </source>
</evidence>
<evidence type="ECO:0008006" key="4">
    <source>
        <dbReference type="Google" id="ProtNLM"/>
    </source>
</evidence>
<reference evidence="2 3" key="1">
    <citation type="submission" date="2016-10" db="EMBL/GenBank/DDBJ databases">
        <authorList>
            <person name="Varghese N."/>
            <person name="Submissions S."/>
        </authorList>
    </citation>
    <scope>NUCLEOTIDE SEQUENCE [LARGE SCALE GENOMIC DNA]</scope>
    <source>
        <strain evidence="2 3">CGMCC 1.6377</strain>
    </source>
</reference>
<evidence type="ECO:0000313" key="2">
    <source>
        <dbReference type="EMBL" id="SFH74915.1"/>
    </source>
</evidence>
<sequence>MGILDTVTEAFASSTQRAPSEGGDDGSEGAYWCDDCTVRVRDVNVDAEGLDRDAEGTPRCPDCGEAMRFERASGSGCAC</sequence>
<evidence type="ECO:0000256" key="1">
    <source>
        <dbReference type="SAM" id="MobiDB-lite"/>
    </source>
</evidence>